<dbReference type="EMBL" id="BPLR01012983">
    <property type="protein sequence ID" value="GIY57883.1"/>
    <property type="molecule type" value="Genomic_DNA"/>
</dbReference>
<keyword evidence="3" id="KW-1185">Reference proteome</keyword>
<proteinExistence type="predicted"/>
<evidence type="ECO:0000256" key="1">
    <source>
        <dbReference type="SAM" id="MobiDB-lite"/>
    </source>
</evidence>
<name>A0AAV4UJE2_CAEEX</name>
<accession>A0AAV4UJE2</accession>
<dbReference type="AlphaFoldDB" id="A0AAV4UJE2"/>
<evidence type="ECO:0000313" key="3">
    <source>
        <dbReference type="Proteomes" id="UP001054945"/>
    </source>
</evidence>
<sequence>MQWSKWQASYSVRLFKLEEFDRFVKPETEWWMACSRRTPTSRTCSCPFKGMSPDELRAQQGAARPRTPGHGLRPEGGRPLRGAGQVGGPAQGTGQEPRHVRSQDGLCGCKYHCTLTPPPP</sequence>
<dbReference type="Proteomes" id="UP001054945">
    <property type="component" value="Unassembled WGS sequence"/>
</dbReference>
<comment type="caution">
    <text evidence="2">The sequence shown here is derived from an EMBL/GenBank/DDBJ whole genome shotgun (WGS) entry which is preliminary data.</text>
</comment>
<protein>
    <submittedName>
        <fullName evidence="2">Uncharacterized protein</fullName>
    </submittedName>
</protein>
<reference evidence="2 3" key="1">
    <citation type="submission" date="2021-06" db="EMBL/GenBank/DDBJ databases">
        <title>Caerostris extrusa draft genome.</title>
        <authorList>
            <person name="Kono N."/>
            <person name="Arakawa K."/>
        </authorList>
    </citation>
    <scope>NUCLEOTIDE SEQUENCE [LARGE SCALE GENOMIC DNA]</scope>
</reference>
<feature type="region of interest" description="Disordered" evidence="1">
    <location>
        <begin position="55"/>
        <end position="99"/>
    </location>
</feature>
<evidence type="ECO:0000313" key="2">
    <source>
        <dbReference type="EMBL" id="GIY57883.1"/>
    </source>
</evidence>
<organism evidence="2 3">
    <name type="scientific">Caerostris extrusa</name>
    <name type="common">Bark spider</name>
    <name type="synonym">Caerostris bankana</name>
    <dbReference type="NCBI Taxonomy" id="172846"/>
    <lineage>
        <taxon>Eukaryota</taxon>
        <taxon>Metazoa</taxon>
        <taxon>Ecdysozoa</taxon>
        <taxon>Arthropoda</taxon>
        <taxon>Chelicerata</taxon>
        <taxon>Arachnida</taxon>
        <taxon>Araneae</taxon>
        <taxon>Araneomorphae</taxon>
        <taxon>Entelegynae</taxon>
        <taxon>Araneoidea</taxon>
        <taxon>Araneidae</taxon>
        <taxon>Caerostris</taxon>
    </lineage>
</organism>
<gene>
    <name evidence="2" type="ORF">CEXT_360171</name>
</gene>